<dbReference type="Proteomes" id="UP000291483">
    <property type="component" value="Unassembled WGS sequence"/>
</dbReference>
<keyword evidence="5" id="KW-1185">Reference proteome</keyword>
<dbReference type="SUPFAM" id="SSF54593">
    <property type="entry name" value="Glyoxalase/Bleomycin resistance protein/Dihydroxybiphenyl dioxygenase"/>
    <property type="match status" value="1"/>
</dbReference>
<proteinExistence type="predicted"/>
<dbReference type="InterPro" id="IPR037523">
    <property type="entry name" value="VOC_core"/>
</dbReference>
<keyword evidence="4" id="KW-0560">Oxidoreductase</keyword>
<reference evidence="4 5" key="1">
    <citation type="submission" date="2019-02" db="EMBL/GenBank/DDBJ databases">
        <title>Sequencing the genomes of 1000 actinobacteria strains.</title>
        <authorList>
            <person name="Klenk H.-P."/>
        </authorList>
    </citation>
    <scope>NUCLEOTIDE SEQUENCE [LARGE SCALE GENOMIC DNA]</scope>
    <source>
        <strain evidence="4 5">DSM 18319</strain>
    </source>
</reference>
<feature type="domain" description="VOC" evidence="3">
    <location>
        <begin position="73"/>
        <end position="190"/>
    </location>
</feature>
<keyword evidence="2" id="KW-0472">Membrane</keyword>
<keyword evidence="2" id="KW-1133">Transmembrane helix</keyword>
<protein>
    <submittedName>
        <fullName evidence="4">Catechol 2,3-dioxygenase</fullName>
    </submittedName>
</protein>
<dbReference type="GO" id="GO:0051213">
    <property type="term" value="F:dioxygenase activity"/>
    <property type="evidence" value="ECO:0007669"/>
    <property type="project" value="UniProtKB-KW"/>
</dbReference>
<sequence length="344" mass="35148">MPRKPAAPRTPARPRLSHTAIAAIAVVVTAVIAGGAIVAVTLAGRSSGTPEAAAAGNVTTGPVSSGLLHADTRMGAVQLTVGEMPAMRAFYAEGIGLDVLAETGSEVSLGQGGEELIRLVADAAAPPRGNTDAGLYHSAILFPDAAALAASLQSIAERSPSSYQGSADHTVSQAFYLGDPEGNGVELYVDRPREEWEWIDGQVTMGSAALDPNAFIAEHLTDAGTQSPATMGHVHLSVGDLESAESFYVDVLGFDVTSRADGAIFMSAGGYHHHLAANTWNSAGAAALGPSAGLRELAVILADRSELDAAAARIAEAGLSATLSDDGLTVLDPWNNTVHLRVAA</sequence>
<dbReference type="InterPro" id="IPR029068">
    <property type="entry name" value="Glyas_Bleomycin-R_OHBP_Dase"/>
</dbReference>
<evidence type="ECO:0000313" key="5">
    <source>
        <dbReference type="Proteomes" id="UP000291483"/>
    </source>
</evidence>
<keyword evidence="2" id="KW-0812">Transmembrane</keyword>
<dbReference type="Pfam" id="PF00903">
    <property type="entry name" value="Glyoxalase"/>
    <property type="match status" value="2"/>
</dbReference>
<name>A0A4Q8ALI7_9MICO</name>
<feature type="domain" description="VOC" evidence="3">
    <location>
        <begin position="230"/>
        <end position="344"/>
    </location>
</feature>
<dbReference type="GO" id="GO:0004462">
    <property type="term" value="F:lactoylglutathione lyase activity"/>
    <property type="evidence" value="ECO:0007669"/>
    <property type="project" value="InterPro"/>
</dbReference>
<evidence type="ECO:0000256" key="2">
    <source>
        <dbReference type="SAM" id="Phobius"/>
    </source>
</evidence>
<dbReference type="PANTHER" id="PTHR43279:SF1">
    <property type="entry name" value="CATECHOL-2,3-DIOXYGENASE"/>
    <property type="match status" value="1"/>
</dbReference>
<feature type="transmembrane region" description="Helical" evidence="2">
    <location>
        <begin position="21"/>
        <end position="43"/>
    </location>
</feature>
<dbReference type="PROSITE" id="PS51819">
    <property type="entry name" value="VOC"/>
    <property type="match status" value="2"/>
</dbReference>
<dbReference type="EMBL" id="SHLC01000001">
    <property type="protein sequence ID" value="RZU64755.1"/>
    <property type="molecule type" value="Genomic_DNA"/>
</dbReference>
<evidence type="ECO:0000259" key="3">
    <source>
        <dbReference type="PROSITE" id="PS51819"/>
    </source>
</evidence>
<dbReference type="InterPro" id="IPR004360">
    <property type="entry name" value="Glyas_Fos-R_dOase_dom"/>
</dbReference>
<evidence type="ECO:0000256" key="1">
    <source>
        <dbReference type="ARBA" id="ARBA00022723"/>
    </source>
</evidence>
<comment type="caution">
    <text evidence="4">The sequence shown here is derived from an EMBL/GenBank/DDBJ whole genome shotgun (WGS) entry which is preliminary data.</text>
</comment>
<dbReference type="PANTHER" id="PTHR43279">
    <property type="entry name" value="CATECHOL-2,3-DIOXYGENASE"/>
    <property type="match status" value="1"/>
</dbReference>
<dbReference type="GO" id="GO:0046872">
    <property type="term" value="F:metal ion binding"/>
    <property type="evidence" value="ECO:0007669"/>
    <property type="project" value="UniProtKB-KW"/>
</dbReference>
<dbReference type="AlphaFoldDB" id="A0A4Q8ALI7"/>
<evidence type="ECO:0000313" key="4">
    <source>
        <dbReference type="EMBL" id="RZU64755.1"/>
    </source>
</evidence>
<dbReference type="PROSITE" id="PS00934">
    <property type="entry name" value="GLYOXALASE_I_1"/>
    <property type="match status" value="1"/>
</dbReference>
<organism evidence="4 5">
    <name type="scientific">Microterricola gilva</name>
    <dbReference type="NCBI Taxonomy" id="393267"/>
    <lineage>
        <taxon>Bacteria</taxon>
        <taxon>Bacillati</taxon>
        <taxon>Actinomycetota</taxon>
        <taxon>Actinomycetes</taxon>
        <taxon>Micrococcales</taxon>
        <taxon>Microbacteriaceae</taxon>
        <taxon>Microterricola</taxon>
    </lineage>
</organism>
<dbReference type="RefSeq" id="WP_242616251.1">
    <property type="nucleotide sequence ID" value="NZ_SHLC01000001.1"/>
</dbReference>
<dbReference type="InterPro" id="IPR018146">
    <property type="entry name" value="Glyoxalase_1_CS"/>
</dbReference>
<keyword evidence="4" id="KW-0223">Dioxygenase</keyword>
<dbReference type="Gene3D" id="3.10.180.10">
    <property type="entry name" value="2,3-Dihydroxybiphenyl 1,2-Dioxygenase, domain 1"/>
    <property type="match status" value="2"/>
</dbReference>
<keyword evidence="1" id="KW-0479">Metal-binding</keyword>
<accession>A0A4Q8ALI7</accession>
<gene>
    <name evidence="4" type="ORF">EV379_1062</name>
</gene>